<reference evidence="1" key="1">
    <citation type="submission" date="2024-07" db="EMBL/GenBank/DDBJ databases">
        <title>Metagenome and Metagenome-Assembled Genomes of Archaea from a hot spring from the geothermal field of Los Azufres, Mexico.</title>
        <authorList>
            <person name="Marin-Paredes R."/>
            <person name="Martinez-Romero E."/>
            <person name="Servin-Garciduenas L.E."/>
        </authorList>
    </citation>
    <scope>NUCLEOTIDE SEQUENCE</scope>
</reference>
<comment type="caution">
    <text evidence="1">The sequence shown here is derived from an EMBL/GenBank/DDBJ whole genome shotgun (WGS) entry which is preliminary data.</text>
</comment>
<organism evidence="1 2">
    <name type="scientific">Thermoproteus sp. AZ2</name>
    <dbReference type="NCBI Taxonomy" id="1609232"/>
    <lineage>
        <taxon>Archaea</taxon>
        <taxon>Thermoproteota</taxon>
        <taxon>Thermoprotei</taxon>
        <taxon>Thermoproteales</taxon>
        <taxon>Thermoproteaceae</taxon>
        <taxon>Thermoproteus</taxon>
    </lineage>
</organism>
<protein>
    <submittedName>
        <fullName evidence="1">DNA replication initiation complex subunit</fullName>
    </submittedName>
</protein>
<accession>A0ACC6UYR8</accession>
<dbReference type="EMBL" id="JZWT02000002">
    <property type="protein sequence ID" value="MFB6489802.1"/>
    <property type="molecule type" value="Genomic_DNA"/>
</dbReference>
<dbReference type="Proteomes" id="UP000033636">
    <property type="component" value="Unassembled WGS sequence"/>
</dbReference>
<evidence type="ECO:0000313" key="2">
    <source>
        <dbReference type="Proteomes" id="UP000033636"/>
    </source>
</evidence>
<gene>
    <name evidence="1" type="ORF">TU35_000910</name>
</gene>
<evidence type="ECO:0000313" key="1">
    <source>
        <dbReference type="EMBL" id="MFB6489802.1"/>
    </source>
</evidence>
<name>A0ACC6UYR8_9CREN</name>
<sequence length="159" mass="17593">MLNKLQQWLTAEVNSKILAEAPYGSYAELIDELEAALKESALPPAVEAAVRAEAAKAVAALISIRLKKILWDVQQGRSPQRLLAEEERLIAPIRRMLEAQAKPSARYVVVVFLDKFPAMSTSEFKQIGPFNKGDLAKLPAEDARDLEVKGIVKRLSLMP</sequence>
<proteinExistence type="predicted"/>